<dbReference type="STRING" id="391595.RLO149_c019870"/>
<evidence type="ECO:0000313" key="2">
    <source>
        <dbReference type="Proteomes" id="UP000001353"/>
    </source>
</evidence>
<dbReference type="eggNOG" id="ENOG502Z7ZS">
    <property type="taxonomic scope" value="Bacteria"/>
</dbReference>
<dbReference type="Proteomes" id="UP000001353">
    <property type="component" value="Chromosome"/>
</dbReference>
<reference evidence="1 2" key="1">
    <citation type="journal article" date="2011" name="BMC Genomics">
        <title>Comparative genome analysis and genome-guided physiological analysis of Roseobacter litoralis.</title>
        <authorList>
            <person name="Kalhoefer D."/>
            <person name="Thole S."/>
            <person name="Voget S."/>
            <person name="Lehmann R."/>
            <person name="Liesegang H."/>
            <person name="Wollher A."/>
            <person name="Daniel R."/>
            <person name="Simon M."/>
            <person name="Brinkhoff T."/>
        </authorList>
    </citation>
    <scope>NUCLEOTIDE SEQUENCE [LARGE SCALE GENOMIC DNA]</scope>
    <source>
        <strain evidence="2">ATCC 49566 / DSM 6996 / JCM 21268 / NBRC 15278 / OCh 149</strain>
    </source>
</reference>
<dbReference type="KEGG" id="rli:RLO149_c019870"/>
<evidence type="ECO:0008006" key="3">
    <source>
        <dbReference type="Google" id="ProtNLM"/>
    </source>
</evidence>
<proteinExistence type="predicted"/>
<organism evidence="1 2">
    <name type="scientific">Roseobacter litoralis (strain ATCC 49566 / DSM 6996 / JCM 21268 / NBRC 15278 / OCh 149)</name>
    <dbReference type="NCBI Taxonomy" id="391595"/>
    <lineage>
        <taxon>Bacteria</taxon>
        <taxon>Pseudomonadati</taxon>
        <taxon>Pseudomonadota</taxon>
        <taxon>Alphaproteobacteria</taxon>
        <taxon>Rhodobacterales</taxon>
        <taxon>Roseobacteraceae</taxon>
        <taxon>Roseobacter</taxon>
    </lineage>
</organism>
<dbReference type="Pfam" id="PF11927">
    <property type="entry name" value="HODM_asu-like"/>
    <property type="match status" value="1"/>
</dbReference>
<dbReference type="HOGENOM" id="CLU_025462_1_0_5"/>
<keyword evidence="2" id="KW-1185">Reference proteome</keyword>
<evidence type="ECO:0000313" key="1">
    <source>
        <dbReference type="EMBL" id="AEI93971.1"/>
    </source>
</evidence>
<protein>
    <recommendedName>
        <fullName evidence="3">DUF3445 domain-containing protein</fullName>
    </recommendedName>
</protein>
<dbReference type="AlphaFoldDB" id="F7ZKW0"/>
<gene>
    <name evidence="1" type="ordered locus">RLO149_c019870</name>
</gene>
<sequence length="250" mass="28022">MHAHICTVVEILHKALPDDLRATNPLPGMRPLADDQWLRVDDAYPAQMSYRRKLLRRRRDEVLWQSDVALEAIAELSDRVCEKLPSLGFSITSGAIVCPDGEAIERDADGPLAVLGQSIQEDICILQKDGDEHLLSAALLCFPASWTLAEKAGRPLSVIHAPVQGYTVDIAKRVQRMFNAVRPEQPLWRNNMLGYTDPDLFQPRAENDPARQADPVDVAPFVRAERQCILRLPKSDALVFTIHSYVVRAE</sequence>
<name>F7ZKW0_ROSLO</name>
<dbReference type="InterPro" id="IPR021848">
    <property type="entry name" value="HODM_asu-like"/>
</dbReference>
<dbReference type="RefSeq" id="WP_013961898.1">
    <property type="nucleotide sequence ID" value="NC_015730.1"/>
</dbReference>
<accession>F7ZKW0</accession>
<dbReference type="EMBL" id="CP002623">
    <property type="protein sequence ID" value="AEI93971.1"/>
    <property type="molecule type" value="Genomic_DNA"/>
</dbReference>